<dbReference type="AlphaFoldDB" id="A0A3B0Z911"/>
<dbReference type="EMBL" id="UOFP01000297">
    <property type="protein sequence ID" value="VAW89895.1"/>
    <property type="molecule type" value="Genomic_DNA"/>
</dbReference>
<sequence length="93" mass="11215">MEPLTTEEKKEFQEILSYFYGDQAYNWNINMNVLKLLEELLRKNDSCSKYMDMVPRPFYFGNALKWASKQARNAILRHLKNKDKSYSKRGRRD</sequence>
<accession>A0A3B0Z911</accession>
<name>A0A3B0Z911_9ZZZZ</name>
<evidence type="ECO:0000313" key="1">
    <source>
        <dbReference type="EMBL" id="VAW89895.1"/>
    </source>
</evidence>
<protein>
    <submittedName>
        <fullName evidence="1">Uncharacterized protein</fullName>
    </submittedName>
</protein>
<reference evidence="1" key="1">
    <citation type="submission" date="2018-06" db="EMBL/GenBank/DDBJ databases">
        <authorList>
            <person name="Zhirakovskaya E."/>
        </authorList>
    </citation>
    <scope>NUCLEOTIDE SEQUENCE</scope>
</reference>
<proteinExistence type="predicted"/>
<gene>
    <name evidence="1" type="ORF">MNBD_GAMMA18-2307</name>
</gene>
<organism evidence="1">
    <name type="scientific">hydrothermal vent metagenome</name>
    <dbReference type="NCBI Taxonomy" id="652676"/>
    <lineage>
        <taxon>unclassified sequences</taxon>
        <taxon>metagenomes</taxon>
        <taxon>ecological metagenomes</taxon>
    </lineage>
</organism>